<gene>
    <name evidence="1" type="ORF">HPB50_014626</name>
</gene>
<keyword evidence="2" id="KW-1185">Reference proteome</keyword>
<comment type="caution">
    <text evidence="1">The sequence shown here is derived from an EMBL/GenBank/DDBJ whole genome shotgun (WGS) entry which is preliminary data.</text>
</comment>
<organism evidence="1 2">
    <name type="scientific">Hyalomma asiaticum</name>
    <name type="common">Tick</name>
    <dbReference type="NCBI Taxonomy" id="266040"/>
    <lineage>
        <taxon>Eukaryota</taxon>
        <taxon>Metazoa</taxon>
        <taxon>Ecdysozoa</taxon>
        <taxon>Arthropoda</taxon>
        <taxon>Chelicerata</taxon>
        <taxon>Arachnida</taxon>
        <taxon>Acari</taxon>
        <taxon>Parasitiformes</taxon>
        <taxon>Ixodida</taxon>
        <taxon>Ixodoidea</taxon>
        <taxon>Ixodidae</taxon>
        <taxon>Hyalomminae</taxon>
        <taxon>Hyalomma</taxon>
    </lineage>
</organism>
<evidence type="ECO:0000313" key="2">
    <source>
        <dbReference type="Proteomes" id="UP000821845"/>
    </source>
</evidence>
<dbReference type="Proteomes" id="UP000821845">
    <property type="component" value="Chromosome 8"/>
</dbReference>
<protein>
    <submittedName>
        <fullName evidence="1">Uncharacterized protein</fullName>
    </submittedName>
</protein>
<sequence length="776" mass="86756">MADQVGEQTTSMQTDLPGERSVPMLGWAYDANSGKTTENEHIEWLQVGRRRKQTSEPTKPSQEMSAQQDKPTPQAPKQRSQKMPPFPTDDFKIVYRPQAGLDLSKWNLTAITHAIGRSSGLTQQDFYDNVRVQMQKIENIIVASTADTERATRLKNITTIQLGGTTFNVNAHVRHPDDVCRGVIYGLLPGTSSAEIVAGLRVDPRYTVLGARMLGRSSTAVITFDGPHVPYYITYQSGDYRCKPYRKSVQYCRKCGAIGHRQDICPRPRETFCYKCGRDVVSEAHDCLPKCKICEQAHETAGKECKKKLRPSPPPYQVRQQQLIKAKARECPWNPSCDEFPELNNPPTASGSPPQGQPGSSSPILRSRSRSRTRSRSRSRSRSVQRISYADAAQGDSKSHHKHTLVSPAETTAVKALENRVLDQQKMLQSHRDKIQSQGAIVDKLAKLCKEQEEIIKKQNENIEKLTRLFQEQLLSKQPAPNLTKKEIEAVVEAKIVSVIETKLAALVGSHLTTLVEPKSTAIVESRLEAIVDTKLEPVTIQIGNTFTTLNRAMDTHTAQINELKSQLTNFIAHTHQREHIRLLTHNYDGSEEDLLKKLCEKLRGPTQPVTTLPSFKEYEGLPNADLDRPFTLAELHGAIAKLTRNTSPGKDRIVNKHLRQLPNKALTALLQYYNECWDKGELPASARTRGRPPACEDPDPCVTLNGVQIPKVASLRVLGLHLSRDGSGGATLPRLQRTISQLTHLIRRVANRRSGLKEQDTLSVVQALLISRITY</sequence>
<proteinExistence type="predicted"/>
<evidence type="ECO:0000313" key="1">
    <source>
        <dbReference type="EMBL" id="KAH6924276.1"/>
    </source>
</evidence>
<accession>A0ACB7RRE0</accession>
<dbReference type="EMBL" id="CM023488">
    <property type="protein sequence ID" value="KAH6924276.1"/>
    <property type="molecule type" value="Genomic_DNA"/>
</dbReference>
<reference evidence="1" key="1">
    <citation type="submission" date="2020-05" db="EMBL/GenBank/DDBJ databases">
        <title>Large-scale comparative analyses of tick genomes elucidate their genetic diversity and vector capacities.</title>
        <authorList>
            <person name="Jia N."/>
            <person name="Wang J."/>
            <person name="Shi W."/>
            <person name="Du L."/>
            <person name="Sun Y."/>
            <person name="Zhan W."/>
            <person name="Jiang J."/>
            <person name="Wang Q."/>
            <person name="Zhang B."/>
            <person name="Ji P."/>
            <person name="Sakyi L.B."/>
            <person name="Cui X."/>
            <person name="Yuan T."/>
            <person name="Jiang B."/>
            <person name="Yang W."/>
            <person name="Lam T.T.-Y."/>
            <person name="Chang Q."/>
            <person name="Ding S."/>
            <person name="Wang X."/>
            <person name="Zhu J."/>
            <person name="Ruan X."/>
            <person name="Zhao L."/>
            <person name="Wei J."/>
            <person name="Que T."/>
            <person name="Du C."/>
            <person name="Cheng J."/>
            <person name="Dai P."/>
            <person name="Han X."/>
            <person name="Huang E."/>
            <person name="Gao Y."/>
            <person name="Liu J."/>
            <person name="Shao H."/>
            <person name="Ye R."/>
            <person name="Li L."/>
            <person name="Wei W."/>
            <person name="Wang X."/>
            <person name="Wang C."/>
            <person name="Yang T."/>
            <person name="Huo Q."/>
            <person name="Li W."/>
            <person name="Guo W."/>
            <person name="Chen H."/>
            <person name="Zhou L."/>
            <person name="Ni X."/>
            <person name="Tian J."/>
            <person name="Zhou Y."/>
            <person name="Sheng Y."/>
            <person name="Liu T."/>
            <person name="Pan Y."/>
            <person name="Xia L."/>
            <person name="Li J."/>
            <person name="Zhao F."/>
            <person name="Cao W."/>
        </authorList>
    </citation>
    <scope>NUCLEOTIDE SEQUENCE</scope>
    <source>
        <strain evidence="1">Hyas-2018</strain>
    </source>
</reference>
<name>A0ACB7RRE0_HYAAI</name>